<accession>A0A9W8GEX4</accession>
<evidence type="ECO:0000256" key="1">
    <source>
        <dbReference type="SAM" id="MobiDB-lite"/>
    </source>
</evidence>
<feature type="compositionally biased region" description="Low complexity" evidence="1">
    <location>
        <begin position="196"/>
        <end position="222"/>
    </location>
</feature>
<dbReference type="AlphaFoldDB" id="A0A9W8GEX4"/>
<name>A0A9W8GEX4_9FUNG</name>
<feature type="compositionally biased region" description="Polar residues" evidence="1">
    <location>
        <begin position="38"/>
        <end position="52"/>
    </location>
</feature>
<sequence length="300" mass="32119">MRIAKCATIGFRVLAGIVYVTATSDTRVFSEGDALEQGATQQAPSSETTPLMQSAGKDSEAQDVCIDCMVQQIVPLNELGLDDDQQAALARQLGTELSRLVDETADKLHSSRKEVFDGVDAVIRAREGTRLRSRPRFNPSEIFSSIYNEQSKRLVGRMFELLRRFIAAYAKAAAADDAPSNSGSSPAATGITPNASVSLESSSNESTQTSTTHPTPTSSATAKNHTSSKSHSTARKNKTATDRDGSHNSSDGGEADDDGEDNTDENEDGNDREDKKDTIESKSKNNKNNGKPKTNNSTPG</sequence>
<comment type="caution">
    <text evidence="2">The sequence shown here is derived from an EMBL/GenBank/DDBJ whole genome shotgun (WGS) entry which is preliminary data.</text>
</comment>
<dbReference type="OrthoDB" id="5591714at2759"/>
<feature type="compositionally biased region" description="Basic residues" evidence="1">
    <location>
        <begin position="226"/>
        <end position="238"/>
    </location>
</feature>
<gene>
    <name evidence="2" type="ORF">GGI25_000395</name>
</gene>
<feature type="compositionally biased region" description="Basic and acidic residues" evidence="1">
    <location>
        <begin position="272"/>
        <end position="283"/>
    </location>
</feature>
<evidence type="ECO:0000313" key="2">
    <source>
        <dbReference type="EMBL" id="KAJ2680760.1"/>
    </source>
</evidence>
<feature type="region of interest" description="Disordered" evidence="1">
    <location>
        <begin position="176"/>
        <end position="300"/>
    </location>
</feature>
<proteinExistence type="predicted"/>
<evidence type="ECO:0000313" key="3">
    <source>
        <dbReference type="Proteomes" id="UP001151518"/>
    </source>
</evidence>
<dbReference type="Proteomes" id="UP001151518">
    <property type="component" value="Unassembled WGS sequence"/>
</dbReference>
<dbReference type="EMBL" id="JANBTW010000003">
    <property type="protein sequence ID" value="KAJ2680760.1"/>
    <property type="molecule type" value="Genomic_DNA"/>
</dbReference>
<feature type="compositionally biased region" description="Low complexity" evidence="1">
    <location>
        <begin position="176"/>
        <end position="188"/>
    </location>
</feature>
<feature type="compositionally biased region" description="Acidic residues" evidence="1">
    <location>
        <begin position="253"/>
        <end position="271"/>
    </location>
</feature>
<reference evidence="2" key="1">
    <citation type="submission" date="2022-07" db="EMBL/GenBank/DDBJ databases">
        <title>Phylogenomic reconstructions and comparative analyses of Kickxellomycotina fungi.</title>
        <authorList>
            <person name="Reynolds N.K."/>
            <person name="Stajich J.E."/>
            <person name="Barry K."/>
            <person name="Grigoriev I.V."/>
            <person name="Crous P."/>
            <person name="Smith M.E."/>
        </authorList>
    </citation>
    <scope>NUCLEOTIDE SEQUENCE</scope>
    <source>
        <strain evidence="2">NRRL 3115</strain>
    </source>
</reference>
<organism evidence="2 3">
    <name type="scientific">Coemansia spiralis</name>
    <dbReference type="NCBI Taxonomy" id="417178"/>
    <lineage>
        <taxon>Eukaryota</taxon>
        <taxon>Fungi</taxon>
        <taxon>Fungi incertae sedis</taxon>
        <taxon>Zoopagomycota</taxon>
        <taxon>Kickxellomycotina</taxon>
        <taxon>Kickxellomycetes</taxon>
        <taxon>Kickxellales</taxon>
        <taxon>Kickxellaceae</taxon>
        <taxon>Coemansia</taxon>
    </lineage>
</organism>
<feature type="region of interest" description="Disordered" evidence="1">
    <location>
        <begin position="35"/>
        <end position="56"/>
    </location>
</feature>
<feature type="compositionally biased region" description="Low complexity" evidence="1">
    <location>
        <begin position="286"/>
        <end position="300"/>
    </location>
</feature>
<protein>
    <submittedName>
        <fullName evidence="2">Uncharacterized protein</fullName>
    </submittedName>
</protein>